<name>A0A937AIY6_9BACT</name>
<evidence type="ECO:0000313" key="1">
    <source>
        <dbReference type="EMBL" id="MBL0766374.1"/>
    </source>
</evidence>
<gene>
    <name evidence="1" type="ORF">JKP34_14000</name>
</gene>
<organism evidence="1 2">
    <name type="scientific">Marivirga atlantica</name>
    <dbReference type="NCBI Taxonomy" id="1548457"/>
    <lineage>
        <taxon>Bacteria</taxon>
        <taxon>Pseudomonadati</taxon>
        <taxon>Bacteroidota</taxon>
        <taxon>Cytophagia</taxon>
        <taxon>Cytophagales</taxon>
        <taxon>Marivirgaceae</taxon>
        <taxon>Marivirga</taxon>
    </lineage>
</organism>
<accession>A0A937AIY6</accession>
<dbReference type="AlphaFoldDB" id="A0A937AIY6"/>
<evidence type="ECO:0000313" key="2">
    <source>
        <dbReference type="Proteomes" id="UP000642920"/>
    </source>
</evidence>
<comment type="caution">
    <text evidence="1">The sequence shown here is derived from an EMBL/GenBank/DDBJ whole genome shotgun (WGS) entry which is preliminary data.</text>
</comment>
<dbReference type="RefSeq" id="WP_201922718.1">
    <property type="nucleotide sequence ID" value="NZ_JAERQG010000003.1"/>
</dbReference>
<sequence>MSAMLNLKTYFIILFTIFYVNQARGQYAYESSPEHPYGQLNPEAPEQLADYEKIIGICDCKSERRTQDGGWTEPVDMTWEFRYIMNGMAVQDLTLKADGIHSGSIRQYNVDSASWYVHYYSTAVATPSLASWHGGKQGDNIILYKEQKAPNGMDGYYKINFTDITDKGFYWLGEWVSTDESFKHETWRISCVKREESSN</sequence>
<reference evidence="1" key="1">
    <citation type="submission" date="2021-01" db="EMBL/GenBank/DDBJ databases">
        <title>Marivirga sp. nov., isolated from intertidal surface sediments.</title>
        <authorList>
            <person name="Zhang M."/>
        </authorList>
    </citation>
    <scope>NUCLEOTIDE SEQUENCE</scope>
    <source>
        <strain evidence="1">SM1354</strain>
    </source>
</reference>
<dbReference type="Proteomes" id="UP000642920">
    <property type="component" value="Unassembled WGS sequence"/>
</dbReference>
<proteinExistence type="predicted"/>
<protein>
    <submittedName>
        <fullName evidence="1">Uncharacterized protein</fullName>
    </submittedName>
</protein>
<dbReference type="EMBL" id="JAERQG010000003">
    <property type="protein sequence ID" value="MBL0766374.1"/>
    <property type="molecule type" value="Genomic_DNA"/>
</dbReference>
<keyword evidence="2" id="KW-1185">Reference proteome</keyword>